<evidence type="ECO:0000256" key="6">
    <source>
        <dbReference type="ARBA" id="ARBA00022889"/>
    </source>
</evidence>
<dbReference type="InterPro" id="IPR047012">
    <property type="entry name" value="ICAM_VCAM"/>
</dbReference>
<comment type="similarity">
    <text evidence="2">Belongs to the immunoglobulin superfamily. ICAM family.</text>
</comment>
<dbReference type="Proteomes" id="UP000700334">
    <property type="component" value="Unassembled WGS sequence"/>
</dbReference>
<evidence type="ECO:0000256" key="13">
    <source>
        <dbReference type="SAM" id="SignalP"/>
    </source>
</evidence>
<evidence type="ECO:0000256" key="5">
    <source>
        <dbReference type="ARBA" id="ARBA00022737"/>
    </source>
</evidence>
<reference evidence="15" key="1">
    <citation type="journal article" date="2021" name="Evol. Appl.">
        <title>The genome of the Pyrenean desman and the effects of bottlenecks and inbreeding on the genomic landscape of an endangered species.</title>
        <authorList>
            <person name="Escoda L."/>
            <person name="Castresana J."/>
        </authorList>
    </citation>
    <scope>NUCLEOTIDE SEQUENCE</scope>
    <source>
        <strain evidence="15">IBE-C5619</strain>
    </source>
</reference>
<evidence type="ECO:0000313" key="16">
    <source>
        <dbReference type="Proteomes" id="UP000700334"/>
    </source>
</evidence>
<comment type="caution">
    <text evidence="15">The sequence shown here is derived from an EMBL/GenBank/DDBJ whole genome shotgun (WGS) entry which is preliminary data.</text>
</comment>
<feature type="signal peptide" evidence="13">
    <location>
        <begin position="1"/>
        <end position="18"/>
    </location>
</feature>
<evidence type="ECO:0000256" key="10">
    <source>
        <dbReference type="ARBA" id="ARBA00023180"/>
    </source>
</evidence>
<dbReference type="PROSITE" id="PS51257">
    <property type="entry name" value="PROKAR_LIPOPROTEIN"/>
    <property type="match status" value="1"/>
</dbReference>
<keyword evidence="10" id="KW-0325">Glycoprotein</keyword>
<dbReference type="InterPro" id="IPR013768">
    <property type="entry name" value="ICAM_N"/>
</dbReference>
<evidence type="ECO:0000256" key="1">
    <source>
        <dbReference type="ARBA" id="ARBA00004479"/>
    </source>
</evidence>
<dbReference type="InterPro" id="IPR036179">
    <property type="entry name" value="Ig-like_dom_sf"/>
</dbReference>
<dbReference type="Gene3D" id="2.60.40.10">
    <property type="entry name" value="Immunoglobulins"/>
    <property type="match status" value="2"/>
</dbReference>
<evidence type="ECO:0000256" key="2">
    <source>
        <dbReference type="ARBA" id="ARBA00005925"/>
    </source>
</evidence>
<dbReference type="AlphaFoldDB" id="A0A8J5ZPH1"/>
<keyword evidence="6" id="KW-0130">Cell adhesion</keyword>
<dbReference type="OrthoDB" id="5843397at2759"/>
<gene>
    <name evidence="15" type="ORF">J0S82_005598</name>
</gene>
<dbReference type="InterPro" id="IPR003987">
    <property type="entry name" value="ICAM_VCAM_N"/>
</dbReference>
<keyword evidence="7 12" id="KW-1133">Transmembrane helix</keyword>
<evidence type="ECO:0000313" key="15">
    <source>
        <dbReference type="EMBL" id="KAG8505153.1"/>
    </source>
</evidence>
<dbReference type="EMBL" id="JAGFMF010012271">
    <property type="protein sequence ID" value="KAG8505153.1"/>
    <property type="molecule type" value="Genomic_DNA"/>
</dbReference>
<evidence type="ECO:0000256" key="4">
    <source>
        <dbReference type="ARBA" id="ARBA00022729"/>
    </source>
</evidence>
<keyword evidence="16" id="KW-1185">Reference proteome</keyword>
<keyword evidence="5" id="KW-0677">Repeat</keyword>
<keyword evidence="8 12" id="KW-0472">Membrane</keyword>
<feature type="chain" id="PRO_5035195002" evidence="13">
    <location>
        <begin position="19"/>
        <end position="354"/>
    </location>
</feature>
<dbReference type="SUPFAM" id="SSF48726">
    <property type="entry name" value="Immunoglobulin"/>
    <property type="match status" value="2"/>
</dbReference>
<dbReference type="InterPro" id="IPR013783">
    <property type="entry name" value="Ig-like_fold"/>
</dbReference>
<feature type="transmembrane region" description="Helical" evidence="12">
    <location>
        <begin position="277"/>
        <end position="301"/>
    </location>
</feature>
<dbReference type="PANTHER" id="PTHR13771:SF3">
    <property type="entry name" value="INTERCELLULAR ADHESION MOLECULE 2"/>
    <property type="match status" value="1"/>
</dbReference>
<accession>A0A8J5ZPH1</accession>
<keyword evidence="4 13" id="KW-0732">Signal</keyword>
<dbReference type="Pfam" id="PF03921">
    <property type="entry name" value="ICAM_N"/>
    <property type="match status" value="1"/>
</dbReference>
<organism evidence="15 16">
    <name type="scientific">Galemys pyrenaicus</name>
    <name type="common">Iberian desman</name>
    <name type="synonym">Pyrenean desman</name>
    <dbReference type="NCBI Taxonomy" id="202257"/>
    <lineage>
        <taxon>Eukaryota</taxon>
        <taxon>Metazoa</taxon>
        <taxon>Chordata</taxon>
        <taxon>Craniata</taxon>
        <taxon>Vertebrata</taxon>
        <taxon>Euteleostomi</taxon>
        <taxon>Mammalia</taxon>
        <taxon>Eutheria</taxon>
        <taxon>Laurasiatheria</taxon>
        <taxon>Eulipotyphla</taxon>
        <taxon>Talpidae</taxon>
        <taxon>Galemys</taxon>
    </lineage>
</organism>
<dbReference type="FunFam" id="2.60.40.10:FF:000338">
    <property type="entry name" value="intercellular adhesion molecule 5"/>
    <property type="match status" value="1"/>
</dbReference>
<evidence type="ECO:0000259" key="14">
    <source>
        <dbReference type="Pfam" id="PF03921"/>
    </source>
</evidence>
<dbReference type="FunFam" id="2.60.40.10:FF:000194">
    <property type="entry name" value="Intercellular adhesion molecule 1"/>
    <property type="match status" value="1"/>
</dbReference>
<keyword evidence="9" id="KW-1015">Disulfide bond</keyword>
<keyword evidence="11" id="KW-0393">Immunoglobulin domain</keyword>
<evidence type="ECO:0000256" key="11">
    <source>
        <dbReference type="ARBA" id="ARBA00023319"/>
    </source>
</evidence>
<dbReference type="GO" id="GO:0098609">
    <property type="term" value="P:cell-cell adhesion"/>
    <property type="evidence" value="ECO:0007669"/>
    <property type="project" value="InterPro"/>
</dbReference>
<dbReference type="GO" id="GO:0005886">
    <property type="term" value="C:plasma membrane"/>
    <property type="evidence" value="ECO:0007669"/>
    <property type="project" value="TreeGrafter"/>
</dbReference>
<evidence type="ECO:0000256" key="3">
    <source>
        <dbReference type="ARBA" id="ARBA00022692"/>
    </source>
</evidence>
<dbReference type="GO" id="GO:0005178">
    <property type="term" value="F:integrin binding"/>
    <property type="evidence" value="ECO:0007669"/>
    <property type="project" value="InterPro"/>
</dbReference>
<evidence type="ECO:0000256" key="12">
    <source>
        <dbReference type="SAM" id="Phobius"/>
    </source>
</evidence>
<dbReference type="PANTHER" id="PTHR13771">
    <property type="entry name" value="INTERCELLULAR ADHESION MOLECULE"/>
    <property type="match status" value="1"/>
</dbReference>
<evidence type="ECO:0000256" key="8">
    <source>
        <dbReference type="ARBA" id="ARBA00023136"/>
    </source>
</evidence>
<protein>
    <submittedName>
        <fullName evidence="15">Intercellular adhesion molecule 2</fullName>
    </submittedName>
</protein>
<name>A0A8J5ZPH1_GALPY</name>
<feature type="domain" description="Intercellular adhesion molecule N-terminal" evidence="14">
    <location>
        <begin position="78"/>
        <end position="167"/>
    </location>
</feature>
<comment type="subcellular location">
    <subcellularLocation>
        <location evidence="1">Membrane</location>
        <topology evidence="1">Single-pass type I membrane protein</topology>
    </subcellularLocation>
</comment>
<keyword evidence="3 12" id="KW-0812">Transmembrane</keyword>
<sequence length="354" mass="39584">MRSVALSLLTWFFGSVFSCPLVFLDNGFSGRKDFQTEPSRTCPVLPSCHYTGFLDVTCNPSVTVSFDFVGFRNGSGKDAFEVRVWPEQLALELGGDLNINCSTSCVQPETGGLETTLTKTVQASQPQWIQYLLSNVSEDSVIHCYFTCSGKQLFKSASISVFYPPKQVKLKLQPTWVVVGRPFSLECKVLAVVPLEKLTLTLLRGTETLHNQTFRNATVNPQEIVVTHNFTAHQEDNHRNFSCRAELDLRALGGELLHSVSAPQVLKVYVPPQDNQMTIIIAVVSVLLFLFVTSVLLCFVFGQHWHQRRTGAYGVQAAWRGMRWPYRAQPTAQALGYPYAEQLGDQTTPLWVPE</sequence>
<proteinExistence type="inferred from homology"/>
<dbReference type="PRINTS" id="PR01472">
    <property type="entry name" value="ICAMVCAM1"/>
</dbReference>
<evidence type="ECO:0000256" key="9">
    <source>
        <dbReference type="ARBA" id="ARBA00023157"/>
    </source>
</evidence>
<evidence type="ECO:0000256" key="7">
    <source>
        <dbReference type="ARBA" id="ARBA00022989"/>
    </source>
</evidence>